<protein>
    <submittedName>
        <fullName evidence="1">Uncharacterized protein</fullName>
    </submittedName>
</protein>
<evidence type="ECO:0000313" key="1">
    <source>
        <dbReference type="EMBL" id="ACK80165.1"/>
    </source>
</evidence>
<reference evidence="1 2" key="1">
    <citation type="journal article" date="2008" name="BMC Genomics">
        <title>Acidithiobacillus ferrooxidans metabolism: from genome sequence to industrial applications.</title>
        <authorList>
            <person name="Valdes J."/>
            <person name="Pedroso I."/>
            <person name="Quatrini R."/>
            <person name="Dodson R.J."/>
            <person name="Tettelin H."/>
            <person name="Blake R.II."/>
            <person name="Eisen J.A."/>
            <person name="Holmes D.S."/>
        </authorList>
    </citation>
    <scope>NUCLEOTIDE SEQUENCE [LARGE SCALE GENOMIC DNA]</scope>
    <source>
        <strain evidence="2">ATCC 23270 / DSM 14882 / CIP 104768 / NCIMB 8455</strain>
    </source>
</reference>
<dbReference type="PaxDb" id="243159-AFE_0613"/>
<accession>B7J5C9</accession>
<evidence type="ECO:0000313" key="2">
    <source>
        <dbReference type="Proteomes" id="UP000001362"/>
    </source>
</evidence>
<dbReference type="AlphaFoldDB" id="B7J5C9"/>
<keyword evidence="2" id="KW-1185">Reference proteome</keyword>
<dbReference type="KEGG" id="afr:AFE_0613"/>
<gene>
    <name evidence="1" type="ordered locus">AFE_0613</name>
</gene>
<dbReference type="STRING" id="243159.AFE_0613"/>
<name>B7J5C9_ACIF2</name>
<dbReference type="EMBL" id="CP001219">
    <property type="protein sequence ID" value="ACK80165.1"/>
    <property type="molecule type" value="Genomic_DNA"/>
</dbReference>
<dbReference type="HOGENOM" id="CLU_2784438_0_0_6"/>
<organism evidence="1 2">
    <name type="scientific">Acidithiobacillus ferrooxidans (strain ATCC 23270 / DSM 14882 / CIP 104768 / NCIMB 8455)</name>
    <name type="common">Ferrobacillus ferrooxidans (strain ATCC 23270)</name>
    <dbReference type="NCBI Taxonomy" id="243159"/>
    <lineage>
        <taxon>Bacteria</taxon>
        <taxon>Pseudomonadati</taxon>
        <taxon>Pseudomonadota</taxon>
        <taxon>Acidithiobacillia</taxon>
        <taxon>Acidithiobacillales</taxon>
        <taxon>Acidithiobacillaceae</taxon>
        <taxon>Acidithiobacillus</taxon>
    </lineage>
</organism>
<proteinExistence type="predicted"/>
<dbReference type="Proteomes" id="UP000001362">
    <property type="component" value="Chromosome"/>
</dbReference>
<sequence>MASGHGTRRLRTGQAAVSLHSRLYEGFHHRPPERSDWRKGLLKVFRIAVGETCSAEDSVCANKPSGRR</sequence>